<dbReference type="InterPro" id="IPR025665">
    <property type="entry name" value="Beta-barrel_OMP_2"/>
</dbReference>
<feature type="chain" id="PRO_5034846580" evidence="1">
    <location>
        <begin position="20"/>
        <end position="247"/>
    </location>
</feature>
<dbReference type="AlphaFoldDB" id="A0A8E1QZR7"/>
<feature type="domain" description="Outer membrane protein beta-barrel" evidence="2">
    <location>
        <begin position="25"/>
        <end position="212"/>
    </location>
</feature>
<dbReference type="Proteomes" id="UP000036951">
    <property type="component" value="Unassembled WGS sequence"/>
</dbReference>
<evidence type="ECO:0000256" key="1">
    <source>
        <dbReference type="SAM" id="SignalP"/>
    </source>
</evidence>
<gene>
    <name evidence="3" type="ORF">ACU52_00195</name>
</gene>
<evidence type="ECO:0000313" key="3">
    <source>
        <dbReference type="EMBL" id="KOO69617.1"/>
    </source>
</evidence>
<evidence type="ECO:0000313" key="4">
    <source>
        <dbReference type="Proteomes" id="UP000036951"/>
    </source>
</evidence>
<reference evidence="3 4" key="1">
    <citation type="submission" date="2015-06" db="EMBL/GenBank/DDBJ databases">
        <title>Prevotella sp. 109, sp. nov., a novel member of the family Prevotellaceae isolated from human faeces.</title>
        <authorList>
            <person name="Shkoporov A.N."/>
            <person name="Chaplin A.V."/>
            <person name="Kafarskaia L.I."/>
            <person name="Efimov B.A."/>
        </authorList>
    </citation>
    <scope>NUCLEOTIDE SEQUENCE [LARGE SCALE GENOMIC DNA]</scope>
    <source>
        <strain evidence="3 4">109</strain>
    </source>
</reference>
<dbReference type="EMBL" id="LFQU01000001">
    <property type="protein sequence ID" value="KOO69617.1"/>
    <property type="molecule type" value="Genomic_DNA"/>
</dbReference>
<accession>A0A8E1QZR7</accession>
<dbReference type="OrthoDB" id="1467485at2"/>
<name>A0A8E1QZR7_9BACT</name>
<proteinExistence type="predicted"/>
<keyword evidence="4" id="KW-1185">Reference proteome</keyword>
<protein>
    <submittedName>
        <fullName evidence="3">PorT family protein</fullName>
    </submittedName>
</protein>
<organism evidence="3 4">
    <name type="scientific">Xylanibacter rarus</name>
    <dbReference type="NCBI Taxonomy" id="1676614"/>
    <lineage>
        <taxon>Bacteria</taxon>
        <taxon>Pseudomonadati</taxon>
        <taxon>Bacteroidota</taxon>
        <taxon>Bacteroidia</taxon>
        <taxon>Bacteroidales</taxon>
        <taxon>Prevotellaceae</taxon>
        <taxon>Xylanibacter</taxon>
    </lineage>
</organism>
<keyword evidence="1" id="KW-0732">Signal</keyword>
<evidence type="ECO:0000259" key="2">
    <source>
        <dbReference type="Pfam" id="PF13568"/>
    </source>
</evidence>
<comment type="caution">
    <text evidence="3">The sequence shown here is derived from an EMBL/GenBank/DDBJ whole genome shotgun (WGS) entry which is preliminary data.</text>
</comment>
<dbReference type="Pfam" id="PF13568">
    <property type="entry name" value="OMP_b-brl_2"/>
    <property type="match status" value="1"/>
</dbReference>
<feature type="signal peptide" evidence="1">
    <location>
        <begin position="1"/>
        <end position="19"/>
    </location>
</feature>
<sequence length="247" mass="28222">MKRLFTIITVLTAALCAMAQGKTVQNRPYTDLRPFHFGVVVGMHLQDIEFMNVGPQIITGADGTTAEKVITCDQDRWDPGFTVGVLGEFRLSNNFAFRIAPAMYFGNRHITLTNLTDKLENGEYVTQRQDLKTVYISSALNLLFSAPRLNNTRPYLMAGINPMINLSGKDNDYIKLKRYDVFLEFGLGCDFYLPYFKLRPELKFCYGLINSLDTSHPDKLKDQNMIMYAKSVKEARSKMIVLSFYFE</sequence>
<dbReference type="RefSeq" id="WP_021855261.1">
    <property type="nucleotide sequence ID" value="NZ_DAWBWQ010000152.1"/>
</dbReference>